<evidence type="ECO:0000313" key="9">
    <source>
        <dbReference type="Proteomes" id="UP000325008"/>
    </source>
</evidence>
<keyword evidence="6" id="KW-0503">Monooxygenase</keyword>
<evidence type="ECO:0000256" key="4">
    <source>
        <dbReference type="ARBA" id="ARBA00022827"/>
    </source>
</evidence>
<dbReference type="InterPro" id="IPR002938">
    <property type="entry name" value="FAD-bd"/>
</dbReference>
<evidence type="ECO:0000256" key="1">
    <source>
        <dbReference type="ARBA" id="ARBA00001974"/>
    </source>
</evidence>
<keyword evidence="9" id="KW-1185">Reference proteome</keyword>
<dbReference type="PANTHER" id="PTHR13789:SF318">
    <property type="entry name" value="GERANYLGERANYL DIPHOSPHATE REDUCTASE"/>
    <property type="match status" value="1"/>
</dbReference>
<dbReference type="Proteomes" id="UP000325008">
    <property type="component" value="Unassembled WGS sequence"/>
</dbReference>
<dbReference type="PANTHER" id="PTHR13789">
    <property type="entry name" value="MONOOXYGENASE"/>
    <property type="match status" value="1"/>
</dbReference>
<dbReference type="InterPro" id="IPR036188">
    <property type="entry name" value="FAD/NAD-bd_sf"/>
</dbReference>
<dbReference type="GO" id="GO:0071949">
    <property type="term" value="F:FAD binding"/>
    <property type="evidence" value="ECO:0007669"/>
    <property type="project" value="InterPro"/>
</dbReference>
<dbReference type="SUPFAM" id="SSF51905">
    <property type="entry name" value="FAD/NAD(P)-binding domain"/>
    <property type="match status" value="1"/>
</dbReference>
<dbReference type="PRINTS" id="PR00420">
    <property type="entry name" value="RNGMNOXGNASE"/>
</dbReference>
<dbReference type="AlphaFoldDB" id="A0A5C3FHL8"/>
<proteinExistence type="inferred from homology"/>
<evidence type="ECO:0000256" key="6">
    <source>
        <dbReference type="ARBA" id="ARBA00023033"/>
    </source>
</evidence>
<feature type="domain" description="FAD-binding" evidence="7">
    <location>
        <begin position="11"/>
        <end position="353"/>
    </location>
</feature>
<protein>
    <submittedName>
        <fullName evidence="8">Probable 2-polyprenyl-6-methoxyphenol hydroxylase and related FAD-dependent oxidoreductases</fullName>
    </submittedName>
</protein>
<comment type="caution">
    <text evidence="8">The sequence shown here is derived from an EMBL/GenBank/DDBJ whole genome shotgun (WGS) entry which is preliminary data.</text>
</comment>
<evidence type="ECO:0000259" key="7">
    <source>
        <dbReference type="Pfam" id="PF01494"/>
    </source>
</evidence>
<dbReference type="EMBL" id="OOIQ01000003">
    <property type="protein sequence ID" value="SPO43844.1"/>
    <property type="molecule type" value="Genomic_DNA"/>
</dbReference>
<dbReference type="Gene3D" id="3.50.50.60">
    <property type="entry name" value="FAD/NAD(P)-binding domain"/>
    <property type="match status" value="1"/>
</dbReference>
<keyword evidence="3" id="KW-0285">Flavoprotein</keyword>
<evidence type="ECO:0000256" key="2">
    <source>
        <dbReference type="ARBA" id="ARBA00007992"/>
    </source>
</evidence>
<keyword evidence="4" id="KW-0274">FAD</keyword>
<organism evidence="8 9">
    <name type="scientific">Pseudozyma antarctica</name>
    <name type="common">Yeast</name>
    <name type="synonym">Candida antarctica</name>
    <dbReference type="NCBI Taxonomy" id="84753"/>
    <lineage>
        <taxon>Eukaryota</taxon>
        <taxon>Fungi</taxon>
        <taxon>Dikarya</taxon>
        <taxon>Basidiomycota</taxon>
        <taxon>Ustilaginomycotina</taxon>
        <taxon>Ustilaginomycetes</taxon>
        <taxon>Ustilaginales</taxon>
        <taxon>Ustilaginaceae</taxon>
        <taxon>Moesziomyces</taxon>
    </lineage>
</organism>
<reference evidence="8" key="1">
    <citation type="submission" date="2018-03" db="EMBL/GenBank/DDBJ databases">
        <authorList>
            <person name="Guldener U."/>
        </authorList>
    </citation>
    <scope>NUCLEOTIDE SEQUENCE [LARGE SCALE GENOMIC DNA]</scope>
    <source>
        <strain evidence="8">ATCC34888</strain>
    </source>
</reference>
<comment type="similarity">
    <text evidence="2">Belongs to the paxM FAD-dependent monooxygenase family.</text>
</comment>
<keyword evidence="5" id="KW-0560">Oxidoreductase</keyword>
<evidence type="ECO:0000313" key="8">
    <source>
        <dbReference type="EMBL" id="SPO43844.1"/>
    </source>
</evidence>
<dbReference type="GO" id="GO:0004497">
    <property type="term" value="F:monooxygenase activity"/>
    <property type="evidence" value="ECO:0007669"/>
    <property type="project" value="UniProtKB-KW"/>
</dbReference>
<evidence type="ECO:0000256" key="3">
    <source>
        <dbReference type="ARBA" id="ARBA00022630"/>
    </source>
</evidence>
<accession>A0A5C3FHL8</accession>
<dbReference type="Pfam" id="PF01494">
    <property type="entry name" value="FAD_binding_3"/>
    <property type="match status" value="1"/>
</dbReference>
<evidence type="ECO:0000256" key="5">
    <source>
        <dbReference type="ARBA" id="ARBA00023002"/>
    </source>
</evidence>
<dbReference type="OrthoDB" id="47494at2759"/>
<comment type="cofactor">
    <cofactor evidence="1">
        <name>FAD</name>
        <dbReference type="ChEBI" id="CHEBI:57692"/>
    </cofactor>
</comment>
<sequence length="407" mass="46039">MSTSWRPGKRVVIAGGGPGAISTALALISHGFDVRVYERQQECRPIGGAVLLSVPVLCVLRSYGIGVDTIGAFTVTHFYNSKGKERVELPFNENIEQNTGIPGWHYGVLRSSIYRKMLDQLPKDVIYTGHEFQSFTEKDGQVHVNFANGESVIADILVGADGIRSAVSRQVWGDPKLFHVGIRLYLAWCDQFDGIPANQGIIHHSSNVQASFFPMKHEGKPGFEWWVVEPSYEGKPVPKDVQGHVTKLLSEFAEPMPMFAEKTNFSTNVFRWEVYNRPSMKKWSKGRVVCLGDAVHPVSPYAAYGMGMAIEDGYYLARSLSQVDNLTDQQAVTAAFERFEAERVEYVNHNMEFARYIGYMFHSTPWPLTWIRDLILDYTPFLSVFLKRGYLENSEKETMNLTELFVR</sequence>
<dbReference type="InterPro" id="IPR050493">
    <property type="entry name" value="FAD-dep_Monooxygenase_BioMet"/>
</dbReference>
<name>A0A5C3FHL8_PSEA2</name>
<gene>
    <name evidence="8" type="ORF">PSANT_01529</name>
</gene>
<dbReference type="RefSeq" id="XP_014657911.1">
    <property type="nucleotide sequence ID" value="XM_014802425.1"/>
</dbReference>